<keyword evidence="4" id="KW-0342">GTP-binding</keyword>
<feature type="region of interest" description="Disordered" evidence="6">
    <location>
        <begin position="150"/>
        <end position="192"/>
    </location>
</feature>
<organism evidence="7 8">
    <name type="scientific">Lithocarpus litseifolius</name>
    <dbReference type="NCBI Taxonomy" id="425828"/>
    <lineage>
        <taxon>Eukaryota</taxon>
        <taxon>Viridiplantae</taxon>
        <taxon>Streptophyta</taxon>
        <taxon>Embryophyta</taxon>
        <taxon>Tracheophyta</taxon>
        <taxon>Spermatophyta</taxon>
        <taxon>Magnoliopsida</taxon>
        <taxon>eudicotyledons</taxon>
        <taxon>Gunneridae</taxon>
        <taxon>Pentapetalae</taxon>
        <taxon>rosids</taxon>
        <taxon>fabids</taxon>
        <taxon>Fagales</taxon>
        <taxon>Fagaceae</taxon>
        <taxon>Lithocarpus</taxon>
    </lineage>
</organism>
<feature type="region of interest" description="Disordered" evidence="6">
    <location>
        <begin position="211"/>
        <end position="236"/>
    </location>
</feature>
<evidence type="ECO:0000256" key="1">
    <source>
        <dbReference type="ARBA" id="ARBA00004123"/>
    </source>
</evidence>
<evidence type="ECO:0000313" key="8">
    <source>
        <dbReference type="Proteomes" id="UP001459277"/>
    </source>
</evidence>
<name>A0AAW2BR89_9ROSI</name>
<dbReference type="FunFam" id="1.10.1580.10:FF:000002">
    <property type="entry name" value="Guanine nucleotide-binding protein-like 3 (nucleolar)-like"/>
    <property type="match status" value="1"/>
</dbReference>
<evidence type="ECO:0000256" key="4">
    <source>
        <dbReference type="ARBA" id="ARBA00023134"/>
    </source>
</evidence>
<reference evidence="7 8" key="1">
    <citation type="submission" date="2024-01" db="EMBL/GenBank/DDBJ databases">
        <title>A telomere-to-telomere, gap-free genome of sweet tea (Lithocarpus litseifolius).</title>
        <authorList>
            <person name="Zhou J."/>
        </authorList>
    </citation>
    <scope>NUCLEOTIDE SEQUENCE [LARGE SCALE GENOMIC DNA]</scope>
    <source>
        <strain evidence="7">Zhou-2022a</strain>
        <tissue evidence="7">Leaf</tissue>
    </source>
</reference>
<evidence type="ECO:0000256" key="3">
    <source>
        <dbReference type="ARBA" id="ARBA00023054"/>
    </source>
</evidence>
<dbReference type="AlphaFoldDB" id="A0AAW2BR89"/>
<keyword evidence="5" id="KW-0539">Nucleus</keyword>
<evidence type="ECO:0000256" key="5">
    <source>
        <dbReference type="ARBA" id="ARBA00023242"/>
    </source>
</evidence>
<dbReference type="PANTHER" id="PTHR11089:SF30">
    <property type="entry name" value="GUANINE NUCLEOTIDE-BINDING PROTEIN-LIKE 3 HOMOLOG"/>
    <property type="match status" value="1"/>
</dbReference>
<dbReference type="GO" id="GO:0005730">
    <property type="term" value="C:nucleolus"/>
    <property type="evidence" value="ECO:0007669"/>
    <property type="project" value="TreeGrafter"/>
</dbReference>
<keyword evidence="3" id="KW-0175">Coiled coil</keyword>
<comment type="subcellular location">
    <subcellularLocation>
        <location evidence="1">Nucleus</location>
    </subcellularLocation>
</comment>
<dbReference type="InterPro" id="IPR050755">
    <property type="entry name" value="TRAFAC_YlqF/YawG_RiboMat"/>
</dbReference>
<protein>
    <submittedName>
        <fullName evidence="7">Uncharacterized protein</fullName>
    </submittedName>
</protein>
<dbReference type="PANTHER" id="PTHR11089">
    <property type="entry name" value="GTP-BINDING PROTEIN-RELATED"/>
    <property type="match status" value="1"/>
</dbReference>
<dbReference type="InterPro" id="IPR023179">
    <property type="entry name" value="GTP-bd_ortho_bundle_sf"/>
</dbReference>
<keyword evidence="2" id="KW-0547">Nucleotide-binding</keyword>
<dbReference type="Gene3D" id="1.10.1580.10">
    <property type="match status" value="1"/>
</dbReference>
<evidence type="ECO:0000256" key="6">
    <source>
        <dbReference type="SAM" id="MobiDB-lite"/>
    </source>
</evidence>
<evidence type="ECO:0000313" key="7">
    <source>
        <dbReference type="EMBL" id="KAK9987304.1"/>
    </source>
</evidence>
<sequence length="236" mass="26663">MTGIRVCVRHLWFMCPVKEILRRCPPSMLVTLYKLPSFDSVDDFLQKVATVRGKLKKGGVVDVEAAARIVLHDWNQGKIPYYTMPPIRNQGEPSEAKIVSELGKEFGIDEVYDTESSFIGSLRSVDDLNPVEVPSSCPLNFDEDLLENDEPKHSIQSGEGPKDMDNDGMLNTKMKKEEKKRRKKAEKSIPEDAIEDDYDFKVDYVKKRSAMDVGDEDDGNQIIGKVPMSGIEFTDE</sequence>
<accession>A0AAW2BR89</accession>
<dbReference type="Proteomes" id="UP001459277">
    <property type="component" value="Unassembled WGS sequence"/>
</dbReference>
<comment type="caution">
    <text evidence="7">The sequence shown here is derived from an EMBL/GenBank/DDBJ whole genome shotgun (WGS) entry which is preliminary data.</text>
</comment>
<keyword evidence="8" id="KW-1185">Reference proteome</keyword>
<dbReference type="GO" id="GO:0005525">
    <property type="term" value="F:GTP binding"/>
    <property type="evidence" value="ECO:0007669"/>
    <property type="project" value="UniProtKB-KW"/>
</dbReference>
<gene>
    <name evidence="7" type="ORF">SO802_032255</name>
</gene>
<proteinExistence type="predicted"/>
<evidence type="ECO:0000256" key="2">
    <source>
        <dbReference type="ARBA" id="ARBA00022741"/>
    </source>
</evidence>
<dbReference type="EMBL" id="JAZDWU010000011">
    <property type="protein sequence ID" value="KAK9987304.1"/>
    <property type="molecule type" value="Genomic_DNA"/>
</dbReference>